<sequence length="146" mass="15602">MPTPKKNVTPNSLERYFKTTSGSQGPSQVSRTSSQPAGRNSPESSKDDVKTAPTEIIDIELVAGPSWLLPSSSSSRLGSATCPIEIAEDLEPSHPSSTSQLTSGPTAALDEIDQVNLSKHVYCPSCGDRVIEFYINEHLDLCIAAQ</sequence>
<feature type="compositionally biased region" description="Polar residues" evidence="1">
    <location>
        <begin position="1"/>
        <end position="43"/>
    </location>
</feature>
<organism evidence="2 3">
    <name type="scientific">Cylicostephanus goldi</name>
    <name type="common">Nematode worm</name>
    <dbReference type="NCBI Taxonomy" id="71465"/>
    <lineage>
        <taxon>Eukaryota</taxon>
        <taxon>Metazoa</taxon>
        <taxon>Ecdysozoa</taxon>
        <taxon>Nematoda</taxon>
        <taxon>Chromadorea</taxon>
        <taxon>Rhabditida</taxon>
        <taxon>Rhabditina</taxon>
        <taxon>Rhabditomorpha</taxon>
        <taxon>Strongyloidea</taxon>
        <taxon>Strongylidae</taxon>
        <taxon>Cylicostephanus</taxon>
    </lineage>
</organism>
<dbReference type="Proteomes" id="UP000271889">
    <property type="component" value="Unassembled WGS sequence"/>
</dbReference>
<dbReference type="OrthoDB" id="5236983at2759"/>
<protein>
    <recommendedName>
        <fullName evidence="4">UBZ4-type domain-containing protein</fullName>
    </recommendedName>
</protein>
<evidence type="ECO:0000256" key="1">
    <source>
        <dbReference type="SAM" id="MobiDB-lite"/>
    </source>
</evidence>
<evidence type="ECO:0000313" key="3">
    <source>
        <dbReference type="Proteomes" id="UP000271889"/>
    </source>
</evidence>
<accession>A0A3P7QTQ8</accession>
<name>A0A3P7QTQ8_CYLGO</name>
<gene>
    <name evidence="2" type="ORF">CGOC_LOCUS12245</name>
</gene>
<reference evidence="2 3" key="1">
    <citation type="submission" date="2018-11" db="EMBL/GenBank/DDBJ databases">
        <authorList>
            <consortium name="Pathogen Informatics"/>
        </authorList>
    </citation>
    <scope>NUCLEOTIDE SEQUENCE [LARGE SCALE GENOMIC DNA]</scope>
</reference>
<evidence type="ECO:0008006" key="4">
    <source>
        <dbReference type="Google" id="ProtNLM"/>
    </source>
</evidence>
<feature type="region of interest" description="Disordered" evidence="1">
    <location>
        <begin position="1"/>
        <end position="53"/>
    </location>
</feature>
<dbReference type="AlphaFoldDB" id="A0A3P7QTQ8"/>
<keyword evidence="3" id="KW-1185">Reference proteome</keyword>
<evidence type="ECO:0000313" key="2">
    <source>
        <dbReference type="EMBL" id="VDN32929.1"/>
    </source>
</evidence>
<proteinExistence type="predicted"/>
<dbReference type="EMBL" id="UYRV01121743">
    <property type="protein sequence ID" value="VDN32929.1"/>
    <property type="molecule type" value="Genomic_DNA"/>
</dbReference>